<dbReference type="InterPro" id="IPR001789">
    <property type="entry name" value="Sig_transdc_resp-reg_receiver"/>
</dbReference>
<proteinExistence type="predicted"/>
<dbReference type="EC" id="2.7.13.3" evidence="2"/>
<evidence type="ECO:0000256" key="4">
    <source>
        <dbReference type="PROSITE-ProRule" id="PRU00169"/>
    </source>
</evidence>
<dbReference type="SUPFAM" id="SSF52172">
    <property type="entry name" value="CheY-like"/>
    <property type="match status" value="1"/>
</dbReference>
<feature type="domain" description="Histidine kinase" evidence="6">
    <location>
        <begin position="208"/>
        <end position="422"/>
    </location>
</feature>
<dbReference type="PROSITE" id="PS50109">
    <property type="entry name" value="HIS_KIN"/>
    <property type="match status" value="1"/>
</dbReference>
<evidence type="ECO:0000313" key="9">
    <source>
        <dbReference type="Proteomes" id="UP000279089"/>
    </source>
</evidence>
<gene>
    <name evidence="8" type="ORF">EG028_19460</name>
</gene>
<protein>
    <recommendedName>
        <fullName evidence="2">histidine kinase</fullName>
        <ecNumber evidence="2">2.7.13.3</ecNumber>
    </recommendedName>
</protein>
<feature type="transmembrane region" description="Helical" evidence="5">
    <location>
        <begin position="82"/>
        <end position="103"/>
    </location>
</feature>
<feature type="transmembrane region" description="Helical" evidence="5">
    <location>
        <begin position="115"/>
        <end position="146"/>
    </location>
</feature>
<keyword evidence="5" id="KW-1133">Transmembrane helix</keyword>
<dbReference type="Pfam" id="PF00072">
    <property type="entry name" value="Response_reg"/>
    <property type="match status" value="1"/>
</dbReference>
<feature type="transmembrane region" description="Helical" evidence="5">
    <location>
        <begin position="55"/>
        <end position="75"/>
    </location>
</feature>
<dbReference type="InterPro" id="IPR003594">
    <property type="entry name" value="HATPase_dom"/>
</dbReference>
<dbReference type="InterPro" id="IPR036890">
    <property type="entry name" value="HATPase_C_sf"/>
</dbReference>
<feature type="domain" description="Response regulatory" evidence="7">
    <location>
        <begin position="440"/>
        <end position="556"/>
    </location>
</feature>
<dbReference type="GO" id="GO:0000155">
    <property type="term" value="F:phosphorelay sensor kinase activity"/>
    <property type="evidence" value="ECO:0007669"/>
    <property type="project" value="TreeGrafter"/>
</dbReference>
<evidence type="ECO:0000313" key="8">
    <source>
        <dbReference type="EMBL" id="RPD39306.1"/>
    </source>
</evidence>
<name>A0A3N4MBW4_9BACT</name>
<keyword evidence="5" id="KW-0472">Membrane</keyword>
<organism evidence="8 9">
    <name type="scientific">Chitinophaga barathri</name>
    <dbReference type="NCBI Taxonomy" id="1647451"/>
    <lineage>
        <taxon>Bacteria</taxon>
        <taxon>Pseudomonadati</taxon>
        <taxon>Bacteroidota</taxon>
        <taxon>Chitinophagia</taxon>
        <taxon>Chitinophagales</taxon>
        <taxon>Chitinophagaceae</taxon>
        <taxon>Chitinophaga</taxon>
    </lineage>
</organism>
<dbReference type="CDD" id="cd00156">
    <property type="entry name" value="REC"/>
    <property type="match status" value="1"/>
</dbReference>
<dbReference type="InterPro" id="IPR004358">
    <property type="entry name" value="Sig_transdc_His_kin-like_C"/>
</dbReference>
<keyword evidence="5" id="KW-0812">Transmembrane</keyword>
<evidence type="ECO:0000259" key="6">
    <source>
        <dbReference type="PROSITE" id="PS50109"/>
    </source>
</evidence>
<dbReference type="Proteomes" id="UP000279089">
    <property type="component" value="Unassembled WGS sequence"/>
</dbReference>
<dbReference type="PROSITE" id="PS50110">
    <property type="entry name" value="RESPONSE_REGULATORY"/>
    <property type="match status" value="1"/>
</dbReference>
<dbReference type="Gene3D" id="3.40.50.2300">
    <property type="match status" value="1"/>
</dbReference>
<dbReference type="Gene3D" id="3.30.565.10">
    <property type="entry name" value="Histidine kinase-like ATPase, C-terminal domain"/>
    <property type="match status" value="1"/>
</dbReference>
<dbReference type="InterPro" id="IPR011006">
    <property type="entry name" value="CheY-like_superfamily"/>
</dbReference>
<keyword evidence="9" id="KW-1185">Reference proteome</keyword>
<sequence>MAFEDLLRDTPLTAEDPGARQQKKRIISAVNLLAITTGFIALIFGPLLGSETSHRVITIPSILEGLLFLSVPFLNFHKKHRFALAFLYLLHTLAIGYFCVVLGPETNLTSYVVFLLVAAFMLFSNVYLLPAAVSLNVFMVIAVLIIQDSKIVEPITLTMQNIRTMNILSNLAIIFLTASLLYTYTQERRHNEQLICEAMEEKDSFIKGTTHELRGSIQIMGLVLESANLTPNGSLVLTNKEYEFANHAAISAMQTINEIQDWSLIQAGKGNEITLSVINLHDWLHGTKAFEKLRKGQVTVYPDYSSAPEWIVTDRIKLTTLLQNLIMNGVKFAKETVFIVAELDQEGKLIVRITDDGPGIPEAQATDIFKPFISTPNQAFKSTGLGLAIAMHMKQALRGDMSLESDPGLGGTTFRVSIPIEIASAFEIPNNQEIDLSGSDILLIEDNTMQRMLLTKILRSKGILVRDFASVYEAIRAIRENRPDLIISDIELPKFSGFELLASLRHDQEYREIPFILTSGNKIHPEDLKPYDQHITGFILKPFAGYRQISREIQRLLSPKELHKSVS</sequence>
<dbReference type="RefSeq" id="WP_120517947.1">
    <property type="nucleotide sequence ID" value="NZ_QXZY01000011.1"/>
</dbReference>
<evidence type="ECO:0000256" key="5">
    <source>
        <dbReference type="SAM" id="Phobius"/>
    </source>
</evidence>
<feature type="transmembrane region" description="Helical" evidence="5">
    <location>
        <begin position="167"/>
        <end position="185"/>
    </location>
</feature>
<feature type="transmembrane region" description="Helical" evidence="5">
    <location>
        <begin position="29"/>
        <end position="49"/>
    </location>
</feature>
<dbReference type="OrthoDB" id="641493at2"/>
<dbReference type="AlphaFoldDB" id="A0A3N4MBW4"/>
<dbReference type="PRINTS" id="PR00344">
    <property type="entry name" value="BCTRLSENSOR"/>
</dbReference>
<dbReference type="Pfam" id="PF02518">
    <property type="entry name" value="HATPase_c"/>
    <property type="match status" value="1"/>
</dbReference>
<dbReference type="SMART" id="SM00387">
    <property type="entry name" value="HATPase_c"/>
    <property type="match status" value="1"/>
</dbReference>
<comment type="catalytic activity">
    <reaction evidence="1">
        <text>ATP + protein L-histidine = ADP + protein N-phospho-L-histidine.</text>
        <dbReference type="EC" id="2.7.13.3"/>
    </reaction>
</comment>
<dbReference type="SMART" id="SM00448">
    <property type="entry name" value="REC"/>
    <property type="match status" value="1"/>
</dbReference>
<reference evidence="9" key="1">
    <citation type="submission" date="2018-11" db="EMBL/GenBank/DDBJ databases">
        <title>Chitinophaga lutea sp.nov., isolate from arsenic contaminated soil.</title>
        <authorList>
            <person name="Zong Y."/>
        </authorList>
    </citation>
    <scope>NUCLEOTIDE SEQUENCE [LARGE SCALE GENOMIC DNA]</scope>
    <source>
        <strain evidence="9">YLT18</strain>
    </source>
</reference>
<evidence type="ECO:0000256" key="3">
    <source>
        <dbReference type="ARBA" id="ARBA00022553"/>
    </source>
</evidence>
<dbReference type="EMBL" id="RMBX01000011">
    <property type="protein sequence ID" value="RPD39306.1"/>
    <property type="molecule type" value="Genomic_DNA"/>
</dbReference>
<keyword evidence="3 4" id="KW-0597">Phosphoprotein</keyword>
<dbReference type="SUPFAM" id="SSF55874">
    <property type="entry name" value="ATPase domain of HSP90 chaperone/DNA topoisomerase II/histidine kinase"/>
    <property type="match status" value="1"/>
</dbReference>
<feature type="modified residue" description="4-aspartylphosphate" evidence="4">
    <location>
        <position position="489"/>
    </location>
</feature>
<dbReference type="PANTHER" id="PTHR43547">
    <property type="entry name" value="TWO-COMPONENT HISTIDINE KINASE"/>
    <property type="match status" value="1"/>
</dbReference>
<evidence type="ECO:0000259" key="7">
    <source>
        <dbReference type="PROSITE" id="PS50110"/>
    </source>
</evidence>
<dbReference type="PANTHER" id="PTHR43547:SF2">
    <property type="entry name" value="HYBRID SIGNAL TRANSDUCTION HISTIDINE KINASE C"/>
    <property type="match status" value="1"/>
</dbReference>
<evidence type="ECO:0000256" key="1">
    <source>
        <dbReference type="ARBA" id="ARBA00000085"/>
    </source>
</evidence>
<dbReference type="InterPro" id="IPR005467">
    <property type="entry name" value="His_kinase_dom"/>
</dbReference>
<evidence type="ECO:0000256" key="2">
    <source>
        <dbReference type="ARBA" id="ARBA00012438"/>
    </source>
</evidence>
<comment type="caution">
    <text evidence="8">The sequence shown here is derived from an EMBL/GenBank/DDBJ whole genome shotgun (WGS) entry which is preliminary data.</text>
</comment>
<accession>A0A3N4MBW4</accession>